<evidence type="ECO:0000256" key="3">
    <source>
        <dbReference type="ARBA" id="ARBA00022452"/>
    </source>
</evidence>
<dbReference type="RefSeq" id="WP_407329018.1">
    <property type="nucleotide sequence ID" value="NZ_CP136865.1"/>
</dbReference>
<evidence type="ECO:0000313" key="14">
    <source>
        <dbReference type="Proteomes" id="UP001626549"/>
    </source>
</evidence>
<feature type="domain" description="TonB-dependent receptor-like beta-barrel" evidence="11">
    <location>
        <begin position="360"/>
        <end position="855"/>
    </location>
</feature>
<feature type="domain" description="TonB-dependent receptor plug" evidence="12">
    <location>
        <begin position="51"/>
        <end position="166"/>
    </location>
</feature>
<dbReference type="PROSITE" id="PS52016">
    <property type="entry name" value="TONB_DEPENDENT_REC_3"/>
    <property type="match status" value="1"/>
</dbReference>
<evidence type="ECO:0000256" key="7">
    <source>
        <dbReference type="ARBA" id="ARBA00023237"/>
    </source>
</evidence>
<evidence type="ECO:0000256" key="1">
    <source>
        <dbReference type="ARBA" id="ARBA00004571"/>
    </source>
</evidence>
<dbReference type="EMBL" id="CP136865">
    <property type="protein sequence ID" value="WOJ97922.1"/>
    <property type="molecule type" value="Genomic_DNA"/>
</dbReference>
<feature type="signal peptide" evidence="10">
    <location>
        <begin position="1"/>
        <end position="27"/>
    </location>
</feature>
<keyword evidence="3 8" id="KW-1134">Transmembrane beta strand</keyword>
<gene>
    <name evidence="13" type="ORF">R0137_04925</name>
</gene>
<dbReference type="Pfam" id="PF00593">
    <property type="entry name" value="TonB_dep_Rec_b-barrel"/>
    <property type="match status" value="1"/>
</dbReference>
<evidence type="ECO:0000256" key="9">
    <source>
        <dbReference type="RuleBase" id="RU003357"/>
    </source>
</evidence>
<organism evidence="13 14">
    <name type="scientific">Congregibacter brevis</name>
    <dbReference type="NCBI Taxonomy" id="3081201"/>
    <lineage>
        <taxon>Bacteria</taxon>
        <taxon>Pseudomonadati</taxon>
        <taxon>Pseudomonadota</taxon>
        <taxon>Gammaproteobacteria</taxon>
        <taxon>Cellvibrionales</taxon>
        <taxon>Halieaceae</taxon>
        <taxon>Congregibacter</taxon>
    </lineage>
</organism>
<evidence type="ECO:0000256" key="8">
    <source>
        <dbReference type="PROSITE-ProRule" id="PRU01360"/>
    </source>
</evidence>
<evidence type="ECO:0000259" key="12">
    <source>
        <dbReference type="Pfam" id="PF07715"/>
    </source>
</evidence>
<dbReference type="InterPro" id="IPR036942">
    <property type="entry name" value="Beta-barrel_TonB_sf"/>
</dbReference>
<accession>A0ABZ0IFU9</accession>
<keyword evidence="6 8" id="KW-0472">Membrane</keyword>
<dbReference type="PANTHER" id="PTHR47234:SF2">
    <property type="entry name" value="TONB-DEPENDENT RECEPTOR"/>
    <property type="match status" value="1"/>
</dbReference>
<dbReference type="InterPro" id="IPR037066">
    <property type="entry name" value="Plug_dom_sf"/>
</dbReference>
<evidence type="ECO:0000313" key="13">
    <source>
        <dbReference type="EMBL" id="WOJ97922.1"/>
    </source>
</evidence>
<evidence type="ECO:0000256" key="10">
    <source>
        <dbReference type="SAM" id="SignalP"/>
    </source>
</evidence>
<dbReference type="InterPro" id="IPR000531">
    <property type="entry name" value="Beta-barrel_TonB"/>
</dbReference>
<keyword evidence="4 8" id="KW-0812">Transmembrane</keyword>
<dbReference type="InterPro" id="IPR012910">
    <property type="entry name" value="Plug_dom"/>
</dbReference>
<protein>
    <submittedName>
        <fullName evidence="13">TonB-dependent receptor</fullName>
    </submittedName>
</protein>
<dbReference type="InterPro" id="IPR039426">
    <property type="entry name" value="TonB-dep_rcpt-like"/>
</dbReference>
<dbReference type="Gene3D" id="2.40.170.20">
    <property type="entry name" value="TonB-dependent receptor, beta-barrel domain"/>
    <property type="match status" value="1"/>
</dbReference>
<dbReference type="CDD" id="cd01347">
    <property type="entry name" value="ligand_gated_channel"/>
    <property type="match status" value="1"/>
</dbReference>
<feature type="chain" id="PRO_5045230408" evidence="10">
    <location>
        <begin position="28"/>
        <end position="892"/>
    </location>
</feature>
<evidence type="ECO:0000256" key="2">
    <source>
        <dbReference type="ARBA" id="ARBA00022448"/>
    </source>
</evidence>
<keyword evidence="2 8" id="KW-0813">Transport</keyword>
<name>A0ABZ0IFU9_9GAMM</name>
<reference evidence="13 14" key="1">
    <citation type="submission" date="2023-10" db="EMBL/GenBank/DDBJ databases">
        <title>Two novel species belonging to the OM43/NOR5 clade.</title>
        <authorList>
            <person name="Park M."/>
        </authorList>
    </citation>
    <scope>NUCLEOTIDE SEQUENCE [LARGE SCALE GENOMIC DNA]</scope>
    <source>
        <strain evidence="13 14">IMCC45268</strain>
    </source>
</reference>
<keyword evidence="10" id="KW-0732">Signal</keyword>
<dbReference type="Gene3D" id="2.170.130.10">
    <property type="entry name" value="TonB-dependent receptor, plug domain"/>
    <property type="match status" value="1"/>
</dbReference>
<keyword evidence="14" id="KW-1185">Reference proteome</keyword>
<proteinExistence type="inferred from homology"/>
<dbReference type="SUPFAM" id="SSF56935">
    <property type="entry name" value="Porins"/>
    <property type="match status" value="1"/>
</dbReference>
<keyword evidence="13" id="KW-0675">Receptor</keyword>
<comment type="similarity">
    <text evidence="8 9">Belongs to the TonB-dependent receptor family.</text>
</comment>
<evidence type="ECO:0000256" key="6">
    <source>
        <dbReference type="ARBA" id="ARBA00023136"/>
    </source>
</evidence>
<dbReference type="PANTHER" id="PTHR47234">
    <property type="match status" value="1"/>
</dbReference>
<evidence type="ECO:0000256" key="4">
    <source>
        <dbReference type="ARBA" id="ARBA00022692"/>
    </source>
</evidence>
<keyword evidence="5 9" id="KW-0798">TonB box</keyword>
<evidence type="ECO:0000259" key="11">
    <source>
        <dbReference type="Pfam" id="PF00593"/>
    </source>
</evidence>
<keyword evidence="7 8" id="KW-0998">Cell outer membrane</keyword>
<sequence>MTRITPVFQKTLIAASISAALTSTAFAQGSGQLEEVLITGSFIKSTGENEASPVEVLDSEYIANTGAITIGELTSRLAVSSGAENNPDSFTAGETQGTSNVNLRGLGLTSTLVLINGKRQTMAAAVANDGSVFVDTSTVPMAALQRVEILKEGATATYGSDAIAGVVNFILREDFEGFELSGGYQTTATDSQDTSDVNALAGFALGDSTNLLLSATFRQQDPLSSADRPYTTENAISTLGRSFIAVAPGEGVGDYAGSFGAFETIPDPNCVANGGAPGPGFTAAGGGRCGFLYGPRFNLVNEEEQTQLYGNLTHDFANDVAMTVELGWTHHEVLDNPQSPSYPNLAFPLIFPGQAGSPFNVPVLWYGRPLGSEAPSPNAPRDSETIRASIDFEGSFNSGWDWYTALTYSSNVRESIQPDTIKSRLEAGLRGEGGASGTETFSPFDPSANSPELIDYISTNTFTERTTEMLVGDVVISGELFEMAAGPVGFAFGAQWREEGYEVERNDIYTQQIDPDTGLAIPVDLIFLGGGLPVDESRSSYAAFAEAKIPLTDSIEVDLAARYEDLESGSSVDPKIAVRWQASDSIVLRASASSAFREPSLQQFYSQETNLEGLGDPLNPGGAVFVRVDSVGTLDLDPEESTNFNVGAIFTPTDDITFRVDYWRFDYQDVIVSESAQGKLNDDPNGDDILRLAGPGSQLQGVITNYVNAASVETDGIDVSFDWVIPTDNVGMFGLNVNVSHFLSYEIPCTGPNDRGCVDATGVQDVAGFFNYDNFARSIPETKINGVLDWTMGNHKLAVLGFYTSEYETTRAVSAAGTAAGFTQDIDSWLTVDLQYVYNFNLGNTDAALTLGSKNVFDEEAPRAWDGVNFSFDPKHHDPRGQLFYARVKFNF</sequence>
<dbReference type="Pfam" id="PF07715">
    <property type="entry name" value="Plug"/>
    <property type="match status" value="1"/>
</dbReference>
<dbReference type="Proteomes" id="UP001626549">
    <property type="component" value="Chromosome"/>
</dbReference>
<comment type="subcellular location">
    <subcellularLocation>
        <location evidence="1 8">Cell outer membrane</location>
        <topology evidence="1 8">Multi-pass membrane protein</topology>
    </subcellularLocation>
</comment>
<evidence type="ECO:0000256" key="5">
    <source>
        <dbReference type="ARBA" id="ARBA00023077"/>
    </source>
</evidence>